<evidence type="ECO:0000256" key="1">
    <source>
        <dbReference type="SAM" id="MobiDB-lite"/>
    </source>
</evidence>
<organism evidence="2 3">
    <name type="scientific">Trifolium subterraneum</name>
    <name type="common">Subterranean clover</name>
    <dbReference type="NCBI Taxonomy" id="3900"/>
    <lineage>
        <taxon>Eukaryota</taxon>
        <taxon>Viridiplantae</taxon>
        <taxon>Streptophyta</taxon>
        <taxon>Embryophyta</taxon>
        <taxon>Tracheophyta</taxon>
        <taxon>Spermatophyta</taxon>
        <taxon>Magnoliopsida</taxon>
        <taxon>eudicotyledons</taxon>
        <taxon>Gunneridae</taxon>
        <taxon>Pentapetalae</taxon>
        <taxon>rosids</taxon>
        <taxon>fabids</taxon>
        <taxon>Fabales</taxon>
        <taxon>Fabaceae</taxon>
        <taxon>Papilionoideae</taxon>
        <taxon>50 kb inversion clade</taxon>
        <taxon>NPAAA clade</taxon>
        <taxon>Hologalegina</taxon>
        <taxon>IRL clade</taxon>
        <taxon>Trifolieae</taxon>
        <taxon>Trifolium</taxon>
    </lineage>
</organism>
<evidence type="ECO:0000313" key="3">
    <source>
        <dbReference type="Proteomes" id="UP000242715"/>
    </source>
</evidence>
<dbReference type="Proteomes" id="UP000242715">
    <property type="component" value="Unassembled WGS sequence"/>
</dbReference>
<dbReference type="AlphaFoldDB" id="A0A2Z6NIL0"/>
<proteinExistence type="predicted"/>
<sequence>MADFSAAAIGRNAQHGGTPSAAMTCLYGGFFPYTINNTFGQSKYALNKSKPQESNYERHIDLTKAPNNHQYQYHTTRKQTKITSTKDYT</sequence>
<keyword evidence="3" id="KW-1185">Reference proteome</keyword>
<gene>
    <name evidence="2" type="ORF">TSUD_365900</name>
</gene>
<reference evidence="3" key="1">
    <citation type="journal article" date="2017" name="Front. Plant Sci.">
        <title>Climate Clever Clovers: New Paradigm to Reduce the Environmental Footprint of Ruminants by Breeding Low Methanogenic Forages Utilizing Haplotype Variation.</title>
        <authorList>
            <person name="Kaur P."/>
            <person name="Appels R."/>
            <person name="Bayer P.E."/>
            <person name="Keeble-Gagnere G."/>
            <person name="Wang J."/>
            <person name="Hirakawa H."/>
            <person name="Shirasawa K."/>
            <person name="Vercoe P."/>
            <person name="Stefanova K."/>
            <person name="Durmic Z."/>
            <person name="Nichols P."/>
            <person name="Revell C."/>
            <person name="Isobe S.N."/>
            <person name="Edwards D."/>
            <person name="Erskine W."/>
        </authorList>
    </citation>
    <scope>NUCLEOTIDE SEQUENCE [LARGE SCALE GENOMIC DNA]</scope>
    <source>
        <strain evidence="3">cv. Daliak</strain>
    </source>
</reference>
<accession>A0A2Z6NIL0</accession>
<feature type="region of interest" description="Disordered" evidence="1">
    <location>
        <begin position="1"/>
        <end position="20"/>
    </location>
</feature>
<dbReference type="EMBL" id="DF973991">
    <property type="protein sequence ID" value="GAU43741.1"/>
    <property type="molecule type" value="Genomic_DNA"/>
</dbReference>
<name>A0A2Z6NIL0_TRISU</name>
<protein>
    <submittedName>
        <fullName evidence="2">Uncharacterized protein</fullName>
    </submittedName>
</protein>
<evidence type="ECO:0000313" key="2">
    <source>
        <dbReference type="EMBL" id="GAU43741.1"/>
    </source>
</evidence>